<keyword evidence="3 8" id="KW-0808">Transferase</keyword>
<dbReference type="GO" id="GO:0071555">
    <property type="term" value="P:cell wall organization"/>
    <property type="evidence" value="ECO:0007669"/>
    <property type="project" value="TreeGrafter"/>
</dbReference>
<evidence type="ECO:0000256" key="1">
    <source>
        <dbReference type="ARBA" id="ARBA00004651"/>
    </source>
</evidence>
<feature type="transmembrane region" description="Helical" evidence="7">
    <location>
        <begin position="283"/>
        <end position="310"/>
    </location>
</feature>
<keyword evidence="4 7" id="KW-0812">Transmembrane</keyword>
<feature type="transmembrane region" description="Helical" evidence="7">
    <location>
        <begin position="43"/>
        <end position="61"/>
    </location>
</feature>
<reference evidence="8" key="1">
    <citation type="submission" date="2019-08" db="EMBL/GenBank/DDBJ databases">
        <authorList>
            <person name="Kucharzyk K."/>
            <person name="Murdoch R.W."/>
            <person name="Higgins S."/>
            <person name="Loffler F."/>
        </authorList>
    </citation>
    <scope>NUCLEOTIDE SEQUENCE</scope>
</reference>
<evidence type="ECO:0000313" key="8">
    <source>
        <dbReference type="EMBL" id="MPL78179.1"/>
    </source>
</evidence>
<dbReference type="AlphaFoldDB" id="A0A644UH25"/>
<dbReference type="GO" id="GO:0036380">
    <property type="term" value="F:UDP-N-acetylglucosamine-undecaprenyl-phosphate N-acetylglucosaminephosphotransferase activity"/>
    <property type="evidence" value="ECO:0007669"/>
    <property type="project" value="UniProtKB-EC"/>
</dbReference>
<dbReference type="Pfam" id="PF00953">
    <property type="entry name" value="Glycos_transf_4"/>
    <property type="match status" value="1"/>
</dbReference>
<feature type="transmembrane region" description="Helical" evidence="7">
    <location>
        <begin position="128"/>
        <end position="148"/>
    </location>
</feature>
<keyword evidence="6 7" id="KW-0472">Membrane</keyword>
<dbReference type="GO" id="GO:0044038">
    <property type="term" value="P:cell wall macromolecule biosynthetic process"/>
    <property type="evidence" value="ECO:0007669"/>
    <property type="project" value="TreeGrafter"/>
</dbReference>
<feature type="transmembrane region" description="Helical" evidence="7">
    <location>
        <begin position="200"/>
        <end position="218"/>
    </location>
</feature>
<name>A0A644UH25_9ZZZZ</name>
<comment type="caution">
    <text evidence="8">The sequence shown here is derived from an EMBL/GenBank/DDBJ whole genome shotgun (WGS) entry which is preliminary data.</text>
</comment>
<dbReference type="GO" id="GO:0005886">
    <property type="term" value="C:plasma membrane"/>
    <property type="evidence" value="ECO:0007669"/>
    <property type="project" value="UniProtKB-SubCell"/>
</dbReference>
<dbReference type="InterPro" id="IPR000715">
    <property type="entry name" value="Glycosyl_transferase_4"/>
</dbReference>
<evidence type="ECO:0000256" key="3">
    <source>
        <dbReference type="ARBA" id="ARBA00022679"/>
    </source>
</evidence>
<feature type="transmembrane region" description="Helical" evidence="7">
    <location>
        <begin position="97"/>
        <end position="121"/>
    </location>
</feature>
<dbReference type="GO" id="GO:0009103">
    <property type="term" value="P:lipopolysaccharide biosynthetic process"/>
    <property type="evidence" value="ECO:0007669"/>
    <property type="project" value="TreeGrafter"/>
</dbReference>
<protein>
    <submittedName>
        <fullName evidence="8">Putative undecaprenyl-phosphate N-acetylglucosaminyl 1-phosphate transferase</fullName>
        <ecNumber evidence="8">2.7.8.33</ecNumber>
    </submittedName>
</protein>
<dbReference type="PANTHER" id="PTHR22926:SF3">
    <property type="entry name" value="UNDECAPRENYL-PHOSPHATE ALPHA-N-ACETYLGLUCOSAMINYL 1-PHOSPHATE TRANSFERASE"/>
    <property type="match status" value="1"/>
</dbReference>
<keyword evidence="2" id="KW-1003">Cell membrane</keyword>
<keyword evidence="5 7" id="KW-1133">Transmembrane helix</keyword>
<evidence type="ECO:0000256" key="7">
    <source>
        <dbReference type="SAM" id="Phobius"/>
    </source>
</evidence>
<feature type="transmembrane region" description="Helical" evidence="7">
    <location>
        <begin position="224"/>
        <end position="243"/>
    </location>
</feature>
<evidence type="ECO:0000256" key="4">
    <source>
        <dbReference type="ARBA" id="ARBA00022692"/>
    </source>
</evidence>
<evidence type="ECO:0000256" key="5">
    <source>
        <dbReference type="ARBA" id="ARBA00022989"/>
    </source>
</evidence>
<feature type="transmembrane region" description="Helical" evidence="7">
    <location>
        <begin position="160"/>
        <end position="188"/>
    </location>
</feature>
<gene>
    <name evidence="8" type="primary">tagO_4</name>
    <name evidence="8" type="ORF">SDC9_24043</name>
</gene>
<proteinExistence type="predicted"/>
<dbReference type="CDD" id="cd06854">
    <property type="entry name" value="GT_WbpL_WbcO_like"/>
    <property type="match status" value="1"/>
</dbReference>
<accession>A0A644UH25</accession>
<dbReference type="PANTHER" id="PTHR22926">
    <property type="entry name" value="PHOSPHO-N-ACETYLMURAMOYL-PENTAPEPTIDE-TRANSFERASE"/>
    <property type="match status" value="1"/>
</dbReference>
<evidence type="ECO:0000256" key="2">
    <source>
        <dbReference type="ARBA" id="ARBA00022475"/>
    </source>
</evidence>
<comment type="subcellular location">
    <subcellularLocation>
        <location evidence="1">Cell membrane</location>
        <topology evidence="1">Multi-pass membrane protein</topology>
    </subcellularLocation>
</comment>
<dbReference type="EMBL" id="VSSQ01000114">
    <property type="protein sequence ID" value="MPL78179.1"/>
    <property type="molecule type" value="Genomic_DNA"/>
</dbReference>
<dbReference type="EC" id="2.7.8.33" evidence="8"/>
<sequence length="320" mass="36693">MIYIILLLISFLLTYFIKNYMIKKSLVASVNERSSHTVPTPHGGGIAIAITWFIGLFYIYFIGQIENNLFYALLFGAVISIVSFFDDIYELSPKLRLIIQAIVAIGGLYFLGGFETLTFGIFDIQNSIFTNIFAFFMIIWFINLYNFLDGINGYAGSEAVFLSLAGFILFGGNHFLVLAVAVLGFLYWNWNKAKIFMGDVGSTLLGYNVAIFTIYYANQEPTNFWIWIILFSVYWFDATLTLIRRKLNKERLSQAHKKHAYQRLTQAGWSHYKVTNYSIGLNILLFAIVFFISNIFVAFLFSFVVLVLSMKFIDSKKAFE</sequence>
<feature type="transmembrane region" description="Helical" evidence="7">
    <location>
        <begin position="68"/>
        <end position="85"/>
    </location>
</feature>
<evidence type="ECO:0000256" key="6">
    <source>
        <dbReference type="ARBA" id="ARBA00023136"/>
    </source>
</evidence>
<organism evidence="8">
    <name type="scientific">bioreactor metagenome</name>
    <dbReference type="NCBI Taxonomy" id="1076179"/>
    <lineage>
        <taxon>unclassified sequences</taxon>
        <taxon>metagenomes</taxon>
        <taxon>ecological metagenomes</taxon>
    </lineage>
</organism>